<accession>A0ABU5KMA3</accession>
<keyword evidence="2" id="KW-1185">Reference proteome</keyword>
<organism evidence="1 2">
    <name type="scientific">Jeotgalibacillus haloalkalitolerans</name>
    <dbReference type="NCBI Taxonomy" id="3104292"/>
    <lineage>
        <taxon>Bacteria</taxon>
        <taxon>Bacillati</taxon>
        <taxon>Bacillota</taxon>
        <taxon>Bacilli</taxon>
        <taxon>Bacillales</taxon>
        <taxon>Caryophanaceae</taxon>
        <taxon>Jeotgalibacillus</taxon>
    </lineage>
</organism>
<evidence type="ECO:0000313" key="1">
    <source>
        <dbReference type="EMBL" id="MDZ5712274.1"/>
    </source>
</evidence>
<name>A0ABU5KMA3_9BACL</name>
<proteinExistence type="predicted"/>
<protein>
    <submittedName>
        <fullName evidence="1">Uncharacterized protein</fullName>
    </submittedName>
</protein>
<sequence length="69" mass="7885">MPMQVLSDEEAREFLAKRGHMTREGAATAIATGESVEYMHKGQWIEINPYRETISVLLYAASFRLKPQE</sequence>
<comment type="caution">
    <text evidence="1">The sequence shown here is derived from an EMBL/GenBank/DDBJ whole genome shotgun (WGS) entry which is preliminary data.</text>
</comment>
<dbReference type="EMBL" id="JAXQNN010000002">
    <property type="protein sequence ID" value="MDZ5712274.1"/>
    <property type="molecule type" value="Genomic_DNA"/>
</dbReference>
<reference evidence="1 2" key="1">
    <citation type="submission" date="2023-12" db="EMBL/GenBank/DDBJ databases">
        <title>Jeotgalibacillus haloalkaliphilus sp. nov., a novel salt-tolerant bacteria, isolated from the estuary of the Fenhe River into the Yellow River.</title>
        <authorList>
            <person name="Li Y."/>
        </authorList>
    </citation>
    <scope>NUCLEOTIDE SEQUENCE [LARGE SCALE GENOMIC DNA]</scope>
    <source>
        <strain evidence="1 2">HH7-29</strain>
    </source>
</reference>
<dbReference type="RefSeq" id="WP_322421249.1">
    <property type="nucleotide sequence ID" value="NZ_JAXQNN010000002.1"/>
</dbReference>
<evidence type="ECO:0000313" key="2">
    <source>
        <dbReference type="Proteomes" id="UP001292084"/>
    </source>
</evidence>
<gene>
    <name evidence="1" type="ORF">UFB30_08525</name>
</gene>
<dbReference type="Proteomes" id="UP001292084">
    <property type="component" value="Unassembled WGS sequence"/>
</dbReference>